<dbReference type="Proteomes" id="UP000298030">
    <property type="component" value="Unassembled WGS sequence"/>
</dbReference>
<dbReference type="GO" id="GO:0046872">
    <property type="term" value="F:metal ion binding"/>
    <property type="evidence" value="ECO:0007669"/>
    <property type="project" value="UniProtKB-KW"/>
</dbReference>
<dbReference type="Gene3D" id="3.40.50.720">
    <property type="entry name" value="NAD(P)-binding Rossmann-like Domain"/>
    <property type="match status" value="1"/>
</dbReference>
<feature type="binding site" evidence="12">
    <location>
        <position position="71"/>
    </location>
    <ligand>
        <name>ATP</name>
        <dbReference type="ChEBI" id="CHEBI:30616"/>
    </ligand>
</feature>
<keyword evidence="4 12" id="KW-0819">tRNA processing</keyword>
<dbReference type="InterPro" id="IPR036873">
    <property type="entry name" value="Rhodanese-like_dom_sf"/>
</dbReference>
<sequence>MDTESLQAHDNVHPLRQEEESKGDREKDSETYPLPLEDYKRYGRQMILDGFGLQGQVNLSHASIAVVGAGGLGCPVLQYLAAAGVGKLGIFDADTVDISNLQRQILHSEVTLGMPKALSAKEALLRINSRLNIEAVTEAITAPNALSLLRAYSLILDCTDNVPTRYLLSDVAVTLGVPLVSGAAQRLDGQLCVYNMVQGEGVRGPCYRCIFPTPPNPTTVGSCEELGVLGGVTGVIGSLQAVEAVKILTGMDQRPTMTIYNALSFPPFRSIRLRPRREACIACGKDATERRARERAEGLEVTLPAVDYVQFCGGPTPDWEREGQVSGQEGERMRAGDLKQLLDNGEQVNIIDVRNPTEFSIVHLPSSRNVPLKTLLASPSSYLSAHPTVVTCRLGNDSKIGADALRKALVEERVTDGLAGEEPKAAERTLEGKGRPAEGSGADVEGIGQAGAPLGERGPVMDLVGGLRAWSFQVDSTFPQY</sequence>
<dbReference type="GO" id="GO:0005524">
    <property type="term" value="F:ATP binding"/>
    <property type="evidence" value="ECO:0007669"/>
    <property type="project" value="UniProtKB-KW"/>
</dbReference>
<feature type="active site" description="Cysteine persulfide intermediate; for sulfurtransferase activity" evidence="12">
    <location>
        <position position="392"/>
    </location>
</feature>
<comment type="caution">
    <text evidence="15">The sequence shown here is derived from an EMBL/GenBank/DDBJ whole genome shotgun (WGS) entry which is preliminary data.</text>
</comment>
<keyword evidence="2 12" id="KW-0963">Cytoplasm</keyword>
<feature type="binding site" evidence="12">
    <location>
        <position position="116"/>
    </location>
    <ligand>
        <name>ATP</name>
        <dbReference type="ChEBI" id="CHEBI:30616"/>
    </ligand>
</feature>
<feature type="compositionally biased region" description="Basic and acidic residues" evidence="13">
    <location>
        <begin position="10"/>
        <end position="30"/>
    </location>
</feature>
<dbReference type="HAMAP" id="MF_03049">
    <property type="entry name" value="MOCS3_Uba4"/>
    <property type="match status" value="1"/>
</dbReference>
<dbReference type="OrthoDB" id="10261062at2759"/>
<dbReference type="EMBL" id="QPFP01000009">
    <property type="protein sequence ID" value="TEB34439.1"/>
    <property type="molecule type" value="Genomic_DNA"/>
</dbReference>
<dbReference type="GO" id="GO:0042292">
    <property type="term" value="F:URM1 activating enzyme activity"/>
    <property type="evidence" value="ECO:0007669"/>
    <property type="project" value="TreeGrafter"/>
</dbReference>
<evidence type="ECO:0000313" key="16">
    <source>
        <dbReference type="Proteomes" id="UP000298030"/>
    </source>
</evidence>
<keyword evidence="10 12" id="KW-0067">ATP-binding</keyword>
<proteinExistence type="inferred from homology"/>
<keyword evidence="8" id="KW-0833">Ubl conjugation pathway</keyword>
<evidence type="ECO:0000256" key="4">
    <source>
        <dbReference type="ARBA" id="ARBA00022694"/>
    </source>
</evidence>
<dbReference type="InterPro" id="IPR001763">
    <property type="entry name" value="Rhodanese-like_dom"/>
</dbReference>
<feature type="binding site" evidence="12">
    <location>
        <position position="209"/>
    </location>
    <ligand>
        <name>Zn(2+)</name>
        <dbReference type="ChEBI" id="CHEBI:29105"/>
    </ligand>
</feature>
<feature type="binding site" evidence="12">
    <location>
        <position position="280"/>
    </location>
    <ligand>
        <name>Zn(2+)</name>
        <dbReference type="ChEBI" id="CHEBI:29105"/>
    </ligand>
</feature>
<comment type="subcellular location">
    <subcellularLocation>
        <location evidence="1">Cytoplasm</location>
        <location evidence="1">Cytosol</location>
    </subcellularLocation>
</comment>
<evidence type="ECO:0000256" key="2">
    <source>
        <dbReference type="ARBA" id="ARBA00022490"/>
    </source>
</evidence>
<dbReference type="InterPro" id="IPR000594">
    <property type="entry name" value="ThiF_NAD_FAD-bd"/>
</dbReference>
<evidence type="ECO:0000256" key="3">
    <source>
        <dbReference type="ARBA" id="ARBA00022679"/>
    </source>
</evidence>
<name>A0A4Y7TLP8_COPMI</name>
<dbReference type="PANTHER" id="PTHR10953:SF102">
    <property type="entry name" value="ADENYLYLTRANSFERASE AND SULFURTRANSFERASE MOCS3"/>
    <property type="match status" value="1"/>
</dbReference>
<accession>A0A4Y7TLP8</accession>
<dbReference type="SMART" id="SM00450">
    <property type="entry name" value="RHOD"/>
    <property type="match status" value="1"/>
</dbReference>
<feature type="region of interest" description="Disordered" evidence="13">
    <location>
        <begin position="1"/>
        <end position="32"/>
    </location>
</feature>
<feature type="binding site" evidence="12">
    <location>
        <begin position="99"/>
        <end position="103"/>
    </location>
    <ligand>
        <name>ATP</name>
        <dbReference type="ChEBI" id="CHEBI:30616"/>
    </ligand>
</feature>
<evidence type="ECO:0000256" key="10">
    <source>
        <dbReference type="ARBA" id="ARBA00022840"/>
    </source>
</evidence>
<dbReference type="PROSITE" id="PS50206">
    <property type="entry name" value="RHODANESE_3"/>
    <property type="match status" value="1"/>
</dbReference>
<evidence type="ECO:0000313" key="15">
    <source>
        <dbReference type="EMBL" id="TEB34439.1"/>
    </source>
</evidence>
<dbReference type="FunFam" id="3.40.50.720:FF:000033">
    <property type="entry name" value="Adenylyltransferase and sulfurtransferase MOCS3"/>
    <property type="match status" value="1"/>
</dbReference>
<feature type="region of interest" description="Disordered" evidence="13">
    <location>
        <begin position="416"/>
        <end position="455"/>
    </location>
</feature>
<dbReference type="CDD" id="cd00757">
    <property type="entry name" value="ThiF_MoeB_HesA_family"/>
    <property type="match status" value="1"/>
</dbReference>
<dbReference type="UniPathway" id="UPA00988"/>
<evidence type="ECO:0000256" key="5">
    <source>
        <dbReference type="ARBA" id="ARBA00022695"/>
    </source>
</evidence>
<dbReference type="AlphaFoldDB" id="A0A4Y7TLP8"/>
<comment type="pathway">
    <text evidence="12">tRNA modification; 5-methoxycarbonylmethyl-2-thiouridine-tRNA biosynthesis.</text>
</comment>
<reference evidence="15 16" key="1">
    <citation type="journal article" date="2019" name="Nat. Ecol. Evol.">
        <title>Megaphylogeny resolves global patterns of mushroom evolution.</title>
        <authorList>
            <person name="Varga T."/>
            <person name="Krizsan K."/>
            <person name="Foldi C."/>
            <person name="Dima B."/>
            <person name="Sanchez-Garcia M."/>
            <person name="Sanchez-Ramirez S."/>
            <person name="Szollosi G.J."/>
            <person name="Szarkandi J.G."/>
            <person name="Papp V."/>
            <person name="Albert L."/>
            <person name="Andreopoulos W."/>
            <person name="Angelini C."/>
            <person name="Antonin V."/>
            <person name="Barry K.W."/>
            <person name="Bougher N.L."/>
            <person name="Buchanan P."/>
            <person name="Buyck B."/>
            <person name="Bense V."/>
            <person name="Catcheside P."/>
            <person name="Chovatia M."/>
            <person name="Cooper J."/>
            <person name="Damon W."/>
            <person name="Desjardin D."/>
            <person name="Finy P."/>
            <person name="Geml J."/>
            <person name="Haridas S."/>
            <person name="Hughes K."/>
            <person name="Justo A."/>
            <person name="Karasinski D."/>
            <person name="Kautmanova I."/>
            <person name="Kiss B."/>
            <person name="Kocsube S."/>
            <person name="Kotiranta H."/>
            <person name="LaButti K.M."/>
            <person name="Lechner B.E."/>
            <person name="Liimatainen K."/>
            <person name="Lipzen A."/>
            <person name="Lukacs Z."/>
            <person name="Mihaltcheva S."/>
            <person name="Morgado L.N."/>
            <person name="Niskanen T."/>
            <person name="Noordeloos M.E."/>
            <person name="Ohm R.A."/>
            <person name="Ortiz-Santana B."/>
            <person name="Ovrebo C."/>
            <person name="Racz N."/>
            <person name="Riley R."/>
            <person name="Savchenko A."/>
            <person name="Shiryaev A."/>
            <person name="Soop K."/>
            <person name="Spirin V."/>
            <person name="Szebenyi C."/>
            <person name="Tomsovsky M."/>
            <person name="Tulloss R.E."/>
            <person name="Uehling J."/>
            <person name="Grigoriev I.V."/>
            <person name="Vagvolgyi C."/>
            <person name="Papp T."/>
            <person name="Martin F.M."/>
            <person name="Miettinen O."/>
            <person name="Hibbett D.S."/>
            <person name="Nagy L.G."/>
        </authorList>
    </citation>
    <scope>NUCLEOTIDE SEQUENCE [LARGE SCALE GENOMIC DNA]</scope>
    <source>
        <strain evidence="15 16">FP101781</strain>
    </source>
</reference>
<dbReference type="GO" id="GO:0002143">
    <property type="term" value="P:tRNA wobble position uridine thiolation"/>
    <property type="evidence" value="ECO:0007669"/>
    <property type="project" value="InterPro"/>
</dbReference>
<feature type="binding site" evidence="12">
    <location>
        <begin position="160"/>
        <end position="161"/>
    </location>
    <ligand>
        <name>ATP</name>
        <dbReference type="ChEBI" id="CHEBI:30616"/>
    </ligand>
</feature>
<feature type="binding site" evidence="12">
    <location>
        <position position="206"/>
    </location>
    <ligand>
        <name>Zn(2+)</name>
        <dbReference type="ChEBI" id="CHEBI:29105"/>
    </ligand>
</feature>
<evidence type="ECO:0000259" key="14">
    <source>
        <dbReference type="PROSITE" id="PS50206"/>
    </source>
</evidence>
<organism evidence="15 16">
    <name type="scientific">Coprinellus micaceus</name>
    <name type="common">Glistening ink-cap mushroom</name>
    <name type="synonym">Coprinus micaceus</name>
    <dbReference type="NCBI Taxonomy" id="71717"/>
    <lineage>
        <taxon>Eukaryota</taxon>
        <taxon>Fungi</taxon>
        <taxon>Dikarya</taxon>
        <taxon>Basidiomycota</taxon>
        <taxon>Agaricomycotina</taxon>
        <taxon>Agaricomycetes</taxon>
        <taxon>Agaricomycetidae</taxon>
        <taxon>Agaricales</taxon>
        <taxon>Agaricineae</taxon>
        <taxon>Psathyrellaceae</taxon>
        <taxon>Coprinellus</taxon>
    </lineage>
</organism>
<feature type="compositionally biased region" description="Basic and acidic residues" evidence="13">
    <location>
        <begin position="416"/>
        <end position="436"/>
    </location>
</feature>
<evidence type="ECO:0000256" key="8">
    <source>
        <dbReference type="ARBA" id="ARBA00022786"/>
    </source>
</evidence>
<keyword evidence="5" id="KW-0548">Nucleotidyltransferase</keyword>
<dbReference type="STRING" id="71717.A0A4Y7TLP8"/>
<dbReference type="Gene3D" id="3.40.250.10">
    <property type="entry name" value="Rhodanese-like domain"/>
    <property type="match status" value="1"/>
</dbReference>
<evidence type="ECO:0000256" key="11">
    <source>
        <dbReference type="ARBA" id="ARBA00023268"/>
    </source>
</evidence>
<keyword evidence="6 12" id="KW-0479">Metal-binding</keyword>
<feature type="domain" description="Rhodanese" evidence="14">
    <location>
        <begin position="344"/>
        <end position="479"/>
    </location>
</feature>
<dbReference type="Pfam" id="PF00899">
    <property type="entry name" value="ThiF"/>
    <property type="match status" value="1"/>
</dbReference>
<dbReference type="GO" id="GO:0032447">
    <property type="term" value="P:protein urmylation"/>
    <property type="evidence" value="ECO:0007669"/>
    <property type="project" value="TreeGrafter"/>
</dbReference>
<protein>
    <recommendedName>
        <fullName evidence="14">Rhodanese domain-containing protein</fullName>
    </recommendedName>
</protein>
<dbReference type="SUPFAM" id="SSF69572">
    <property type="entry name" value="Activating enzymes of the ubiquitin-like proteins"/>
    <property type="match status" value="1"/>
</dbReference>
<dbReference type="InterPro" id="IPR028885">
    <property type="entry name" value="MOCS3/Uba4"/>
</dbReference>
<feature type="active site" description="Glycyl thioester intermediate; for adenylyltransferase activity" evidence="12">
    <location>
        <position position="223"/>
    </location>
</feature>
<keyword evidence="11 12" id="KW-0511">Multifunctional enzyme</keyword>
<feature type="binding site" evidence="12">
    <location>
        <position position="92"/>
    </location>
    <ligand>
        <name>ATP</name>
        <dbReference type="ChEBI" id="CHEBI:30616"/>
    </ligand>
</feature>
<feature type="binding site" evidence="12">
    <location>
        <position position="283"/>
    </location>
    <ligand>
        <name>Zn(2+)</name>
        <dbReference type="ChEBI" id="CHEBI:29105"/>
    </ligand>
</feature>
<dbReference type="GO" id="GO:0004792">
    <property type="term" value="F:thiosulfate-cyanide sulfurtransferase activity"/>
    <property type="evidence" value="ECO:0007669"/>
    <property type="project" value="TreeGrafter"/>
</dbReference>
<comment type="cofactor">
    <cofactor evidence="12">
        <name>Zn(2+)</name>
        <dbReference type="ChEBI" id="CHEBI:29105"/>
    </cofactor>
    <text evidence="12">Binds 1 zinc ion per subunit.</text>
</comment>
<keyword evidence="7 12" id="KW-0547">Nucleotide-binding</keyword>
<evidence type="ECO:0000256" key="7">
    <source>
        <dbReference type="ARBA" id="ARBA00022741"/>
    </source>
</evidence>
<comment type="similarity">
    <text evidence="12">In the N-terminal section; belongs to the HesA/MoeB/ThiF family. UBA4 subfamily.</text>
</comment>
<dbReference type="PANTHER" id="PTHR10953">
    <property type="entry name" value="UBIQUITIN-ACTIVATING ENZYME E1"/>
    <property type="match status" value="1"/>
</dbReference>
<keyword evidence="9 12" id="KW-0862">Zinc</keyword>
<dbReference type="GO" id="GO:0005829">
    <property type="term" value="C:cytosol"/>
    <property type="evidence" value="ECO:0007669"/>
    <property type="project" value="UniProtKB-SubCell"/>
</dbReference>
<evidence type="ECO:0000256" key="13">
    <source>
        <dbReference type="SAM" id="MobiDB-lite"/>
    </source>
</evidence>
<evidence type="ECO:0000256" key="1">
    <source>
        <dbReference type="ARBA" id="ARBA00004514"/>
    </source>
</evidence>
<evidence type="ECO:0000256" key="12">
    <source>
        <dbReference type="HAMAP-Rule" id="MF_03049"/>
    </source>
</evidence>
<dbReference type="Pfam" id="PF00581">
    <property type="entry name" value="Rhodanese"/>
    <property type="match status" value="1"/>
</dbReference>
<dbReference type="GO" id="GO:0070566">
    <property type="term" value="F:adenylyltransferase activity"/>
    <property type="evidence" value="ECO:0007669"/>
    <property type="project" value="InterPro"/>
</dbReference>
<evidence type="ECO:0000256" key="6">
    <source>
        <dbReference type="ARBA" id="ARBA00022723"/>
    </source>
</evidence>
<keyword evidence="3 12" id="KW-0808">Transferase</keyword>
<keyword evidence="16" id="KW-1185">Reference proteome</keyword>
<dbReference type="InterPro" id="IPR045886">
    <property type="entry name" value="ThiF/MoeB/HesA"/>
</dbReference>
<gene>
    <name evidence="12" type="primary">UBA4</name>
    <name evidence="15" type="ORF">FA13DRAFT_1481490</name>
</gene>
<evidence type="ECO:0000256" key="9">
    <source>
        <dbReference type="ARBA" id="ARBA00022833"/>
    </source>
</evidence>
<dbReference type="InterPro" id="IPR035985">
    <property type="entry name" value="Ubiquitin-activating_enz"/>
</dbReference>